<name>A0A375INR0_9BURK</name>
<gene>
    <name evidence="10" type="ORF">CT19425_MP40080</name>
    <name evidence="9" type="ORF">CT19425_U350050</name>
</gene>
<dbReference type="InterPro" id="IPR029419">
    <property type="entry name" value="Arg_succ_lyase_C"/>
</dbReference>
<evidence type="ECO:0000256" key="1">
    <source>
        <dbReference type="ARBA" id="ARBA00000985"/>
    </source>
</evidence>
<comment type="catalytic activity">
    <reaction evidence="1">
        <text>2-(N(omega)-L-arginino)succinate = fumarate + L-arginine</text>
        <dbReference type="Rhea" id="RHEA:24020"/>
        <dbReference type="ChEBI" id="CHEBI:29806"/>
        <dbReference type="ChEBI" id="CHEBI:32682"/>
        <dbReference type="ChEBI" id="CHEBI:57472"/>
        <dbReference type="EC" id="4.3.2.1"/>
    </reaction>
</comment>
<evidence type="ECO:0000256" key="5">
    <source>
        <dbReference type="ARBA" id="ARBA00023239"/>
    </source>
</evidence>
<dbReference type="PRINTS" id="PR00145">
    <property type="entry name" value="ARGSUCLYASE"/>
</dbReference>
<feature type="domain" description="Fumarate lyase N-terminal" evidence="7">
    <location>
        <begin position="62"/>
        <end position="313"/>
    </location>
</feature>
<dbReference type="Pfam" id="PF00206">
    <property type="entry name" value="Lyase_1"/>
    <property type="match status" value="1"/>
</dbReference>
<keyword evidence="5 10" id="KW-0456">Lyase</keyword>
<dbReference type="GO" id="GO:0004056">
    <property type="term" value="F:argininosuccinate lyase activity"/>
    <property type="evidence" value="ECO:0007669"/>
    <property type="project" value="UniProtKB-UniRule"/>
</dbReference>
<dbReference type="PANTHER" id="PTHR43814">
    <property type="entry name" value="ARGININOSUCCINATE LYASE"/>
    <property type="match status" value="1"/>
</dbReference>
<dbReference type="Gene3D" id="1.10.275.10">
    <property type="entry name" value="Fumarase/aspartase (N-terminal domain)"/>
    <property type="match status" value="1"/>
</dbReference>
<evidence type="ECO:0000313" key="9">
    <source>
        <dbReference type="EMBL" id="SPK70080.1"/>
    </source>
</evidence>
<dbReference type="GO" id="GO:0042450">
    <property type="term" value="P:L-arginine biosynthetic process via ornithine"/>
    <property type="evidence" value="ECO:0007669"/>
    <property type="project" value="UniProtKB-UniRule"/>
</dbReference>
<keyword evidence="4" id="KW-0028">Amino-acid biosynthesis</keyword>
<dbReference type="Gene3D" id="1.20.200.10">
    <property type="entry name" value="Fumarase/aspartase (Central domain)"/>
    <property type="match status" value="1"/>
</dbReference>
<dbReference type="InterPro" id="IPR000362">
    <property type="entry name" value="Fumarate_lyase_fam"/>
</dbReference>
<evidence type="ECO:0000313" key="10">
    <source>
        <dbReference type="EMBL" id="SPK74885.1"/>
    </source>
</evidence>
<dbReference type="InterPro" id="IPR008948">
    <property type="entry name" value="L-Aspartase-like"/>
</dbReference>
<dbReference type="AlphaFoldDB" id="A0A375INR0"/>
<dbReference type="EMBL" id="LT991977">
    <property type="protein sequence ID" value="SPK74885.1"/>
    <property type="molecule type" value="Genomic_DNA"/>
</dbReference>
<dbReference type="CDD" id="cd01359">
    <property type="entry name" value="Argininosuccinate_lyase"/>
    <property type="match status" value="1"/>
</dbReference>
<dbReference type="Pfam" id="PF14698">
    <property type="entry name" value="ASL_C2"/>
    <property type="match status" value="1"/>
</dbReference>
<evidence type="ECO:0000259" key="7">
    <source>
        <dbReference type="Pfam" id="PF00206"/>
    </source>
</evidence>
<dbReference type="InterPro" id="IPR024083">
    <property type="entry name" value="Fumarase/histidase_N"/>
</dbReference>
<protein>
    <recommendedName>
        <fullName evidence="3 6">Argininosuccinate lyase</fullName>
        <ecNumber evidence="3 6">4.3.2.1</ecNumber>
    </recommendedName>
</protein>
<reference evidence="10 11" key="1">
    <citation type="submission" date="2018-01" db="EMBL/GenBank/DDBJ databases">
        <authorList>
            <person name="Gaut B.S."/>
            <person name="Morton B.R."/>
            <person name="Clegg M.T."/>
            <person name="Duvall M.R."/>
        </authorList>
    </citation>
    <scope>NUCLEOTIDE SEQUENCE [LARGE SCALE GENOMIC DNA]</scope>
    <source>
        <strain evidence="10">Cupriavidus taiwanensis LMG 19425</strain>
        <plasmid evidence="11">Plasmid ii</plasmid>
    </source>
</reference>
<dbReference type="NCBIfam" id="TIGR00838">
    <property type="entry name" value="argH"/>
    <property type="match status" value="1"/>
</dbReference>
<feature type="domain" description="Argininosuccinate lyase C-terminal" evidence="8">
    <location>
        <begin position="379"/>
        <end position="455"/>
    </location>
</feature>
<dbReference type="Proteomes" id="UP000255505">
    <property type="component" value="Unassembled WGS sequence"/>
</dbReference>
<comment type="pathway">
    <text evidence="2">Amino-acid biosynthesis; L-arginine biosynthesis; L-arginine from L-ornithine and carbamoyl phosphate: step 3/3.</text>
</comment>
<proteinExistence type="predicted"/>
<dbReference type="EMBL" id="OOEF01000029">
    <property type="protein sequence ID" value="SPK70080.1"/>
    <property type="molecule type" value="Genomic_DNA"/>
</dbReference>
<evidence type="ECO:0000256" key="2">
    <source>
        <dbReference type="ARBA" id="ARBA00004941"/>
    </source>
</evidence>
<keyword evidence="4" id="KW-0055">Arginine biosynthesis</keyword>
<geneLocation type="plasmid" evidence="10">
    <name>II</name>
</geneLocation>
<organism evidence="10 11">
    <name type="scientific">Cupriavidus taiwanensis</name>
    <dbReference type="NCBI Taxonomy" id="164546"/>
    <lineage>
        <taxon>Bacteria</taxon>
        <taxon>Pseudomonadati</taxon>
        <taxon>Pseudomonadota</taxon>
        <taxon>Betaproteobacteria</taxon>
        <taxon>Burkholderiales</taxon>
        <taxon>Burkholderiaceae</taxon>
        <taxon>Cupriavidus</taxon>
    </lineage>
</organism>
<evidence type="ECO:0000256" key="4">
    <source>
        <dbReference type="ARBA" id="ARBA00022571"/>
    </source>
</evidence>
<dbReference type="UniPathway" id="UPA00068">
    <property type="reaction ID" value="UER00114"/>
</dbReference>
<dbReference type="GO" id="GO:0005829">
    <property type="term" value="C:cytosol"/>
    <property type="evidence" value="ECO:0007669"/>
    <property type="project" value="TreeGrafter"/>
</dbReference>
<keyword evidence="10" id="KW-0614">Plasmid</keyword>
<evidence type="ECO:0000259" key="8">
    <source>
        <dbReference type="Pfam" id="PF14698"/>
    </source>
</evidence>
<evidence type="ECO:0000313" key="11">
    <source>
        <dbReference type="Proteomes" id="UP000255505"/>
    </source>
</evidence>
<evidence type="ECO:0000256" key="6">
    <source>
        <dbReference type="NCBIfam" id="TIGR00838"/>
    </source>
</evidence>
<dbReference type="PANTHER" id="PTHR43814:SF1">
    <property type="entry name" value="ARGININOSUCCINATE LYASE"/>
    <property type="match status" value="1"/>
</dbReference>
<dbReference type="Proteomes" id="UP000255505">
    <property type="component" value="Plasmid II"/>
</dbReference>
<dbReference type="EC" id="4.3.2.1" evidence="3 6"/>
<dbReference type="InterPro" id="IPR022761">
    <property type="entry name" value="Fumarate_lyase_N"/>
</dbReference>
<accession>A0A375INR0</accession>
<dbReference type="InterPro" id="IPR009049">
    <property type="entry name" value="Argininosuccinate_lyase"/>
</dbReference>
<dbReference type="Gene3D" id="1.10.40.30">
    <property type="entry name" value="Fumarase/aspartase (C-terminal domain)"/>
    <property type="match status" value="1"/>
</dbReference>
<sequence>MESASLNAMTSPTSRETLLAEARLSSPPASRLTKHYALPGLERERRQFHEFVAVDLAHTTMLVEQGIVSTATGRAILEQLLAIRDMEPSDFPVDARKGSFLLQMESYLFSAIGEDVGGQMHTGRSRIDQGATVRRLYKRNRILDVMDRLNEFQDAVAEQARRHAHTIMPGYTHMQQAQPWVFGHYLLSFSSRLHDSFERLAQAYGRVNRNPLGTVGLAGTSWPLNRERTTELLGFDGLVENSKLGREAFDAADAICALSFIMADLNDLATDLHIWSSTEFGLVECDDSYCGTSSIFPQKKNPVALETIRKAAGPAVTWLGAALATFRAEGTGDQAMRTVSHIDEAFSTTESMLDLFTGVIETLIVHRDRMAESLKGSWCTASNLADVIVRERGLSFRQVHHIVARAVRNCVAQGLSPNELTSARLDEAALETAGVRLRLSDCAVREALDPRRFVETRITDGSVGPHQVARLLEHAAQERAADRQWVSMARTHLDRSQRMLIEAVVKLVA</sequence>
<evidence type="ECO:0000256" key="3">
    <source>
        <dbReference type="ARBA" id="ARBA00012338"/>
    </source>
</evidence>
<dbReference type="SUPFAM" id="SSF48557">
    <property type="entry name" value="L-aspartase-like"/>
    <property type="match status" value="1"/>
</dbReference>
<dbReference type="PRINTS" id="PR00149">
    <property type="entry name" value="FUMRATELYASE"/>
</dbReference>